<accession>A0A094QHG2</accession>
<evidence type="ECO:0000313" key="1">
    <source>
        <dbReference type="EMBL" id="KGA13801.1"/>
    </source>
</evidence>
<comment type="caution">
    <text evidence="1">The sequence shown here is derived from an EMBL/GenBank/DDBJ whole genome shotgun (WGS) entry which is preliminary data.</text>
</comment>
<name>A0A094QHG2_9ZZZZ</name>
<evidence type="ECO:0008006" key="2">
    <source>
        <dbReference type="Google" id="ProtNLM"/>
    </source>
</evidence>
<proteinExistence type="predicted"/>
<dbReference type="AlphaFoldDB" id="A0A094QHG2"/>
<reference evidence="1" key="1">
    <citation type="submission" date="2014-05" db="EMBL/GenBank/DDBJ databases">
        <title>Key roles for freshwater Actinobacteria revealed by deep metagenomic sequencing.</title>
        <authorList>
            <person name="Ghai R."/>
            <person name="Mizuno C.M."/>
            <person name="Picazo A."/>
            <person name="Camacho A."/>
            <person name="Rodriguez-Valera F."/>
        </authorList>
    </citation>
    <scope>NUCLEOTIDE SEQUENCE</scope>
</reference>
<protein>
    <recommendedName>
        <fullName evidence="2">Zinc-finger domain-containing protein</fullName>
    </recommendedName>
</protein>
<gene>
    <name evidence="1" type="ORF">GM50_21465</name>
</gene>
<sequence>MSPFGAEQMSCPEVLASIVFIIEDAIDQVERPDDVRGHIDICPQCARQLEHEMLTHSILMDALRRSCVEKAPTSLYESIHDQLINNQLFGAQESTEVVTTYSRTEISIEIDEFGNVEHREIQIEETHIQQINYDQGLPGEKP</sequence>
<dbReference type="EMBL" id="JNSK01000153">
    <property type="protein sequence ID" value="KGA13801.1"/>
    <property type="molecule type" value="Genomic_DNA"/>
</dbReference>
<organism evidence="1">
    <name type="scientific">freshwater metagenome</name>
    <dbReference type="NCBI Taxonomy" id="449393"/>
    <lineage>
        <taxon>unclassified sequences</taxon>
        <taxon>metagenomes</taxon>
        <taxon>ecological metagenomes</taxon>
    </lineage>
</organism>